<dbReference type="Proteomes" id="UP001497453">
    <property type="component" value="Chromosome 1"/>
</dbReference>
<gene>
    <name evidence="1" type="ORF">GFSPODELE1_LOCUS1151</name>
</gene>
<dbReference type="EMBL" id="OZ037944">
    <property type="protein sequence ID" value="CAL1696361.1"/>
    <property type="molecule type" value="Genomic_DNA"/>
</dbReference>
<protein>
    <submittedName>
        <fullName evidence="1">Uncharacterized protein</fullName>
    </submittedName>
</protein>
<proteinExistence type="predicted"/>
<evidence type="ECO:0000313" key="2">
    <source>
        <dbReference type="Proteomes" id="UP001497453"/>
    </source>
</evidence>
<keyword evidence="2" id="KW-1185">Reference proteome</keyword>
<organism evidence="1 2">
    <name type="scientific">Somion occarium</name>
    <dbReference type="NCBI Taxonomy" id="3059160"/>
    <lineage>
        <taxon>Eukaryota</taxon>
        <taxon>Fungi</taxon>
        <taxon>Dikarya</taxon>
        <taxon>Basidiomycota</taxon>
        <taxon>Agaricomycotina</taxon>
        <taxon>Agaricomycetes</taxon>
        <taxon>Polyporales</taxon>
        <taxon>Cerrenaceae</taxon>
        <taxon>Somion</taxon>
    </lineage>
</organism>
<evidence type="ECO:0000313" key="1">
    <source>
        <dbReference type="EMBL" id="CAL1696361.1"/>
    </source>
</evidence>
<name>A0ABP1CKZ6_9APHY</name>
<accession>A0ABP1CKZ6</accession>
<sequence length="108" mass="12137">MQTSSISRHALIEFRTSVQSIKNKLLEIIMQLTSKSIHLMSLDLCVKVEDSIFSRWADGTRKSLPSGHSMLLRPRGIAARYPPYLVDHRCLVDMTVHKSSQDAKGALS</sequence>
<reference evidence="2" key="1">
    <citation type="submission" date="2024-04" db="EMBL/GenBank/DDBJ databases">
        <authorList>
            <person name="Shaw F."/>
            <person name="Minotto A."/>
        </authorList>
    </citation>
    <scope>NUCLEOTIDE SEQUENCE [LARGE SCALE GENOMIC DNA]</scope>
</reference>